<proteinExistence type="predicted"/>
<dbReference type="PANTHER" id="PTHR45982">
    <property type="entry name" value="REGULATOR OF CHROMOSOME CONDENSATION"/>
    <property type="match status" value="1"/>
</dbReference>
<sequence>MGTIPSAAFRLWVWGSSEGIGDEVGVNILVPEDSEEIVLDASAGTSYTLFILSDRSVRVGGFADPDKYQGHFGLGDAGIDIRAFSLLPILEVEDLSGDLMAAPEFQVVVAGVESSDESGMMHSVFIDVDGNVYAAGNNNKGQLCLGDTDSRTLPTQILLPDGEIANVAAVGGEFTLILTSSGKIYGCGSNELGQLGLGDEVISTTTPDDSNGLIDVLSISAGQKFALIRTGEGLFGMGDNTYGQLCLDTNGKSTVVPTLIDSVDDVIPSTDVISFKAGRESSYMLFADGSVVACGLNDVGQLGDGTFDNSFGVLSIESGSGIIDIGSGPSARTVFYIKEDGTVSGNGMNNFGQLGVGDEIDRELPTEVIFKGGASIFYISAADTHTVGLSSDGGVDIIPTSPTL</sequence>
<feature type="repeat" description="RCC1" evidence="1">
    <location>
        <begin position="341"/>
        <end position="392"/>
    </location>
</feature>
<feature type="repeat" description="RCC1" evidence="1">
    <location>
        <begin position="232"/>
        <end position="288"/>
    </location>
</feature>
<protein>
    <submittedName>
        <fullName evidence="2">Uncharacterized protein</fullName>
    </submittedName>
</protein>
<dbReference type="PRINTS" id="PR00633">
    <property type="entry name" value="RCCNDNSATION"/>
</dbReference>
<dbReference type="EMBL" id="JALLPB020000021">
    <property type="protein sequence ID" value="KAL3826438.1"/>
    <property type="molecule type" value="Genomic_DNA"/>
</dbReference>
<accession>A0ABD3SQE9</accession>
<comment type="caution">
    <text evidence="2">The sequence shown here is derived from an EMBL/GenBank/DDBJ whole genome shotgun (WGS) entry which is preliminary data.</text>
</comment>
<feature type="repeat" description="RCC1" evidence="1">
    <location>
        <begin position="130"/>
        <end position="181"/>
    </location>
</feature>
<dbReference type="InterPro" id="IPR051553">
    <property type="entry name" value="Ran_GTPase-activating"/>
</dbReference>
<evidence type="ECO:0000256" key="1">
    <source>
        <dbReference type="PROSITE-ProRule" id="PRU00235"/>
    </source>
</evidence>
<dbReference type="AlphaFoldDB" id="A0ABD3SQE9"/>
<dbReference type="InterPro" id="IPR000408">
    <property type="entry name" value="Reg_chr_condens"/>
</dbReference>
<dbReference type="Proteomes" id="UP001530377">
    <property type="component" value="Unassembled WGS sequence"/>
</dbReference>
<evidence type="ECO:0000313" key="3">
    <source>
        <dbReference type="Proteomes" id="UP001530377"/>
    </source>
</evidence>
<dbReference type="Gene3D" id="2.130.10.30">
    <property type="entry name" value="Regulator of chromosome condensation 1/beta-lactamase-inhibitor protein II"/>
    <property type="match status" value="2"/>
</dbReference>
<keyword evidence="3" id="KW-1185">Reference proteome</keyword>
<evidence type="ECO:0000313" key="2">
    <source>
        <dbReference type="EMBL" id="KAL3826438.1"/>
    </source>
</evidence>
<feature type="repeat" description="RCC1" evidence="1">
    <location>
        <begin position="182"/>
        <end position="232"/>
    </location>
</feature>
<dbReference type="Pfam" id="PF00415">
    <property type="entry name" value="RCC1"/>
    <property type="match status" value="4"/>
</dbReference>
<name>A0ABD3SQE9_9STRA</name>
<reference evidence="2 3" key="1">
    <citation type="submission" date="2024-10" db="EMBL/GenBank/DDBJ databases">
        <title>Updated reference genomes for cyclostephanoid diatoms.</title>
        <authorList>
            <person name="Roberts W.R."/>
            <person name="Alverson A.J."/>
        </authorList>
    </citation>
    <scope>NUCLEOTIDE SEQUENCE [LARGE SCALE GENOMIC DNA]</scope>
    <source>
        <strain evidence="2 3">AJA228-03</strain>
    </source>
</reference>
<dbReference type="InterPro" id="IPR009091">
    <property type="entry name" value="RCC1/BLIP-II"/>
</dbReference>
<dbReference type="PANTHER" id="PTHR45982:SF1">
    <property type="entry name" value="REGULATOR OF CHROMOSOME CONDENSATION"/>
    <property type="match status" value="1"/>
</dbReference>
<dbReference type="PROSITE" id="PS50012">
    <property type="entry name" value="RCC1_3"/>
    <property type="match status" value="4"/>
</dbReference>
<dbReference type="SUPFAM" id="SSF50985">
    <property type="entry name" value="RCC1/BLIP-II"/>
    <property type="match status" value="1"/>
</dbReference>
<gene>
    <name evidence="2" type="ORF">ACHAXA_011247</name>
</gene>
<organism evidence="2 3">
    <name type="scientific">Cyclostephanos tholiformis</name>
    <dbReference type="NCBI Taxonomy" id="382380"/>
    <lineage>
        <taxon>Eukaryota</taxon>
        <taxon>Sar</taxon>
        <taxon>Stramenopiles</taxon>
        <taxon>Ochrophyta</taxon>
        <taxon>Bacillariophyta</taxon>
        <taxon>Coscinodiscophyceae</taxon>
        <taxon>Thalassiosirophycidae</taxon>
        <taxon>Stephanodiscales</taxon>
        <taxon>Stephanodiscaceae</taxon>
        <taxon>Cyclostephanos</taxon>
    </lineage>
</organism>